<keyword evidence="1" id="KW-0732">Signal</keyword>
<accession>A0A1A0N1S5</accession>
<dbReference type="EMBL" id="LZSF01000028">
    <property type="protein sequence ID" value="OBA91582.1"/>
    <property type="molecule type" value="Genomic_DNA"/>
</dbReference>
<organism evidence="2 3">
    <name type="scientific">Mycolicibacterium mucogenicum</name>
    <name type="common">Mycobacterium mucogenicum</name>
    <dbReference type="NCBI Taxonomy" id="56689"/>
    <lineage>
        <taxon>Bacteria</taxon>
        <taxon>Bacillati</taxon>
        <taxon>Actinomycetota</taxon>
        <taxon>Actinomycetes</taxon>
        <taxon>Mycobacteriales</taxon>
        <taxon>Mycobacteriaceae</taxon>
        <taxon>Mycolicibacterium</taxon>
    </lineage>
</organism>
<feature type="signal peptide" evidence="1">
    <location>
        <begin position="1"/>
        <end position="21"/>
    </location>
</feature>
<evidence type="ECO:0000256" key="1">
    <source>
        <dbReference type="SAM" id="SignalP"/>
    </source>
</evidence>
<dbReference type="AlphaFoldDB" id="A0A1A0N1S5"/>
<dbReference type="PROSITE" id="PS51257">
    <property type="entry name" value="PROKAR_LIPOPROTEIN"/>
    <property type="match status" value="1"/>
</dbReference>
<comment type="caution">
    <text evidence="2">The sequence shown here is derived from an EMBL/GenBank/DDBJ whole genome shotgun (WGS) entry which is preliminary data.</text>
</comment>
<evidence type="ECO:0000313" key="3">
    <source>
        <dbReference type="Proteomes" id="UP000093962"/>
    </source>
</evidence>
<protein>
    <submittedName>
        <fullName evidence="2">Uncharacterized protein</fullName>
    </submittedName>
</protein>
<evidence type="ECO:0000313" key="2">
    <source>
        <dbReference type="EMBL" id="OBA91582.1"/>
    </source>
</evidence>
<dbReference type="RefSeq" id="WP_064857538.1">
    <property type="nucleotide sequence ID" value="NZ_LZSF01000028.1"/>
</dbReference>
<gene>
    <name evidence="2" type="ORF">A5642_10125</name>
</gene>
<dbReference type="Proteomes" id="UP000093962">
    <property type="component" value="Unassembled WGS sequence"/>
</dbReference>
<reference evidence="2 3" key="1">
    <citation type="submission" date="2016-06" db="EMBL/GenBank/DDBJ databases">
        <authorList>
            <person name="Kjaerup R.B."/>
            <person name="Dalgaard T.S."/>
            <person name="Juul-Madsen H.R."/>
        </authorList>
    </citation>
    <scope>NUCLEOTIDE SEQUENCE [LARGE SCALE GENOMIC DNA]</scope>
    <source>
        <strain evidence="2 3">1199456.5</strain>
    </source>
</reference>
<proteinExistence type="predicted"/>
<feature type="chain" id="PRO_5039340389" evidence="1">
    <location>
        <begin position="22"/>
        <end position="303"/>
    </location>
</feature>
<name>A0A1A0N1S5_MYCMU</name>
<sequence length="303" mass="31325">MSFRRLASRLLIVLLAGVLVACSGDGAANSVIFGAPSVKVGESQTLLGWNVSVSNLRFQDDQVLIDVDLAAAKAGGEHAKPETLRFGLYGALAHPLESNLIGGCAGVPSLKINPAVVQNPDKVTGTVCLGPMRDQTQVRGVYLYSPADRIKDTTVAYGAAYPVGLTPTNEADTGLTLKATSVDGFRADGGQLIPAALGDPAAFTGKGYMLLGLEIGGLASRYKDDSAKRGGPLMIAVAPTLPPPGLSHLCDVYGATLLVLPDSKVGAINTRASLCTQGDINQALLYATVTVVGTHAAVWISRE</sequence>